<dbReference type="Proteomes" id="UP000264006">
    <property type="component" value="Plasmid pEDY32-46I"/>
</dbReference>
<dbReference type="InterPro" id="IPR018117">
    <property type="entry name" value="C5_DNA_meth_AS"/>
</dbReference>
<dbReference type="PROSITE" id="PS51679">
    <property type="entry name" value="SAM_MT_C5"/>
    <property type="match status" value="1"/>
</dbReference>
<keyword evidence="5" id="KW-0680">Restriction system</keyword>
<dbReference type="REBASE" id="261387">
    <property type="entry name" value="M.Esp3246ORFCP"/>
</dbReference>
<dbReference type="EMBL" id="CP031166">
    <property type="protein sequence ID" value="AXV10255.1"/>
    <property type="molecule type" value="Genomic_DNA"/>
</dbReference>
<dbReference type="PANTHER" id="PTHR10629:SF52">
    <property type="entry name" value="DNA (CYTOSINE-5)-METHYLTRANSFERASE 1"/>
    <property type="match status" value="1"/>
</dbReference>
<dbReference type="PANTHER" id="PTHR10629">
    <property type="entry name" value="CYTOSINE-SPECIFIC METHYLTRANSFERASE"/>
    <property type="match status" value="1"/>
</dbReference>
<dbReference type="PROSITE" id="PS00094">
    <property type="entry name" value="C5_MTASE_1"/>
    <property type="match status" value="1"/>
</dbReference>
<dbReference type="InterPro" id="IPR050390">
    <property type="entry name" value="C5-Methyltransferase"/>
</dbReference>
<gene>
    <name evidence="8" type="ORF">DVS28_b0515</name>
</gene>
<dbReference type="GO" id="GO:0032259">
    <property type="term" value="P:methylation"/>
    <property type="evidence" value="ECO:0007669"/>
    <property type="project" value="UniProtKB-KW"/>
</dbReference>
<geneLocation type="plasmid" evidence="9">
    <name>pedy32-46i</name>
</geneLocation>
<dbReference type="Gene3D" id="3.40.50.150">
    <property type="entry name" value="Vaccinia Virus protein VP39"/>
    <property type="match status" value="1"/>
</dbReference>
<keyword evidence="4 6" id="KW-0949">S-adenosyl-L-methionine</keyword>
<evidence type="ECO:0000256" key="2">
    <source>
        <dbReference type="ARBA" id="ARBA00022603"/>
    </source>
</evidence>
<sequence length="589" mass="64449">MLTDPVAHPDGPDPLGEGRTRDDICGVIEIGGTQPCPEAPIAMGWCRRHHSRWYGHGYPQGAKAKKRYGPRNCTEDGCEEPWFRRGQCETHYRVKQVRTTQPSSRSHQPALGGLFSGIGGFELAWQQRGGRIAWMCEIDPDARDMLRIRFPGVPIYEDVRDLDPAAVEPVDVLTGGSPCTTFSMAGLRTGMQGESGLVTEMLRIIDGLAARGLSDVIWENVPGVLSATNPDGTAVWPQLVAGFLLGSDADSVDVKELTEEFDPATNWSAGMATGPHRALAWRTLDSRYVGAQVPQRRRRVFAHVALGPEREDRALAGLLEGDGGERDTEGNWVPPWGQQLGIFGAAGSRLWLLPDDRDGHVKRSLGTCLPTRSATADPCTGGHTKHAHRSFSSLIETDASGHLMLTPRWRLGALMRSARRDGTMPPHLRGALEAGIVDALGRERFDEIIAMAAAGKSTNDLTRDDRERLDALGRWEETLGAQPASEHGTLYRMTEFGSYVAAEEASTLLARDSRGCKDFVVDAVDYPPRPRARFVSLIESERLQGFPDNWTKPLGPDGPRRKALGNAVTVTAVRWVLDRAVPPRQDGGR</sequence>
<accession>A0A346Y708</accession>
<feature type="region of interest" description="Disordered" evidence="7">
    <location>
        <begin position="1"/>
        <end position="21"/>
    </location>
</feature>
<dbReference type="SUPFAM" id="SSF53335">
    <property type="entry name" value="S-adenosyl-L-methionine-dependent methyltransferases"/>
    <property type="match status" value="1"/>
</dbReference>
<dbReference type="AlphaFoldDB" id="A0A346Y708"/>
<dbReference type="Gene3D" id="3.90.120.10">
    <property type="entry name" value="DNA Methylase, subunit A, domain 2"/>
    <property type="match status" value="1"/>
</dbReference>
<keyword evidence="2 6" id="KW-0489">Methyltransferase</keyword>
<dbReference type="InterPro" id="IPR001525">
    <property type="entry name" value="C5_MeTfrase"/>
</dbReference>
<evidence type="ECO:0000256" key="4">
    <source>
        <dbReference type="ARBA" id="ARBA00022691"/>
    </source>
</evidence>
<keyword evidence="3 6" id="KW-0808">Transferase</keyword>
<keyword evidence="9" id="KW-1185">Reference proteome</keyword>
<dbReference type="KEGG" id="euz:DVS28_b0515"/>
<organism evidence="8 9">
    <name type="scientific">Euzebya pacifica</name>
    <dbReference type="NCBI Taxonomy" id="1608957"/>
    <lineage>
        <taxon>Bacteria</taxon>
        <taxon>Bacillati</taxon>
        <taxon>Actinomycetota</taxon>
        <taxon>Nitriliruptoria</taxon>
        <taxon>Euzebyales</taxon>
    </lineage>
</organism>
<reference evidence="8 9" key="1">
    <citation type="submission" date="2018-09" db="EMBL/GenBank/DDBJ databases">
        <title>Complete genome sequence of Euzebya sp. DY32-46 isolated from seawater of Pacific Ocean.</title>
        <authorList>
            <person name="Xu L."/>
            <person name="Wu Y.-H."/>
            <person name="Xu X.-W."/>
        </authorList>
    </citation>
    <scope>NUCLEOTIDE SEQUENCE [LARGE SCALE GENOMIC DNA]</scope>
    <source>
        <strain evidence="8 9">DY32-46</strain>
        <plasmid evidence="9">pedy32-46i</plasmid>
    </source>
</reference>
<evidence type="ECO:0000256" key="6">
    <source>
        <dbReference type="PROSITE-ProRule" id="PRU01016"/>
    </source>
</evidence>
<dbReference type="InterPro" id="IPR029063">
    <property type="entry name" value="SAM-dependent_MTases_sf"/>
</dbReference>
<dbReference type="GO" id="GO:0009307">
    <property type="term" value="P:DNA restriction-modification system"/>
    <property type="evidence" value="ECO:0007669"/>
    <property type="project" value="UniProtKB-KW"/>
</dbReference>
<proteinExistence type="inferred from homology"/>
<keyword evidence="8" id="KW-0614">Plasmid</keyword>
<feature type="active site" evidence="6">
    <location>
        <position position="179"/>
    </location>
</feature>
<dbReference type="Pfam" id="PF00145">
    <property type="entry name" value="DNA_methylase"/>
    <property type="match status" value="1"/>
</dbReference>
<evidence type="ECO:0000313" key="9">
    <source>
        <dbReference type="Proteomes" id="UP000264006"/>
    </source>
</evidence>
<evidence type="ECO:0000256" key="1">
    <source>
        <dbReference type="ARBA" id="ARBA00011975"/>
    </source>
</evidence>
<dbReference type="GO" id="GO:0003677">
    <property type="term" value="F:DNA binding"/>
    <property type="evidence" value="ECO:0007669"/>
    <property type="project" value="TreeGrafter"/>
</dbReference>
<dbReference type="GO" id="GO:0003886">
    <property type="term" value="F:DNA (cytosine-5-)-methyltransferase activity"/>
    <property type="evidence" value="ECO:0007669"/>
    <property type="project" value="UniProtKB-EC"/>
</dbReference>
<comment type="similarity">
    <text evidence="6">Belongs to the class I-like SAM-binding methyltransferase superfamily. C5-methyltransferase family.</text>
</comment>
<evidence type="ECO:0000256" key="3">
    <source>
        <dbReference type="ARBA" id="ARBA00022679"/>
    </source>
</evidence>
<dbReference type="GO" id="GO:0044027">
    <property type="term" value="P:negative regulation of gene expression via chromosomal CpG island methylation"/>
    <property type="evidence" value="ECO:0007669"/>
    <property type="project" value="TreeGrafter"/>
</dbReference>
<evidence type="ECO:0000256" key="7">
    <source>
        <dbReference type="SAM" id="MobiDB-lite"/>
    </source>
</evidence>
<evidence type="ECO:0000313" key="8">
    <source>
        <dbReference type="EMBL" id="AXV10255.1"/>
    </source>
</evidence>
<name>A0A346Y708_9ACTN</name>
<protein>
    <recommendedName>
        <fullName evidence="1">DNA (cytosine-5-)-methyltransferase</fullName>
        <ecNumber evidence="1">2.1.1.37</ecNumber>
    </recommendedName>
</protein>
<evidence type="ECO:0000256" key="5">
    <source>
        <dbReference type="ARBA" id="ARBA00022747"/>
    </source>
</evidence>
<dbReference type="EC" id="2.1.1.37" evidence="1"/>